<accession>A0A345BEX3</accession>
<dbReference type="PANTHER" id="PTHR21137:SF35">
    <property type="entry name" value="ODORANT RECEPTOR 19A-RELATED"/>
    <property type="match status" value="1"/>
</dbReference>
<feature type="transmembrane region" description="Helical" evidence="10">
    <location>
        <begin position="197"/>
        <end position="218"/>
    </location>
</feature>
<evidence type="ECO:0000256" key="2">
    <source>
        <dbReference type="ARBA" id="ARBA00022475"/>
    </source>
</evidence>
<protein>
    <recommendedName>
        <fullName evidence="10">Odorant receptor</fullName>
    </recommendedName>
</protein>
<dbReference type="GO" id="GO:0007165">
    <property type="term" value="P:signal transduction"/>
    <property type="evidence" value="ECO:0007669"/>
    <property type="project" value="UniProtKB-KW"/>
</dbReference>
<keyword evidence="8 10" id="KW-0675">Receptor</keyword>
<keyword evidence="4 10" id="KW-0812">Transmembrane</keyword>
<keyword evidence="9 10" id="KW-0807">Transducer</keyword>
<keyword evidence="2" id="KW-1003">Cell membrane</keyword>
<evidence type="ECO:0000256" key="10">
    <source>
        <dbReference type="RuleBase" id="RU351113"/>
    </source>
</evidence>
<dbReference type="PANTHER" id="PTHR21137">
    <property type="entry name" value="ODORANT RECEPTOR"/>
    <property type="match status" value="1"/>
</dbReference>
<sequence length="399" mass="45716">MMWEKLRRYGLEHCDMATMIDNVATLLRLLAMKIDGERQGPHVVSVVLALIIMVLYFYVFVVSVFWMIFGRETEDIIADAVVIEMAMSAYMSSIKLICLHFNSKLARKTIAAYLSCDKRVWRDSSMYRNRLKNMRLVKLRAIVMWITIVVNGSVYLIRPYFRSGRHLVDDGHGLYGLEPRFETPNYEVTLFFESFCISYGVLACATTMALLIIIVGFLEAQMLALSDEMLLLWDGAQLYAIAKDEPNNEELKNKYVKHRLESIIQTHAATLSLLRSTGSIFSNCIIVEFLFLGIGLIAGLFCGLENTYLQLPYAFTQITMDCYTGQRLIEASHKFQDSVYDCKWEEFDVTNKRTVLMILQNSKTMVLSAGGIAELRYASLMSVYKMIYSAYMALRSTIY</sequence>
<evidence type="ECO:0000256" key="5">
    <source>
        <dbReference type="ARBA" id="ARBA00022725"/>
    </source>
</evidence>
<dbReference type="EMBL" id="MG816612">
    <property type="protein sequence ID" value="AXF48797.1"/>
    <property type="molecule type" value="mRNA"/>
</dbReference>
<feature type="transmembrane region" description="Helical" evidence="10">
    <location>
        <begin position="280"/>
        <end position="301"/>
    </location>
</feature>
<keyword evidence="3 10" id="KW-0716">Sensory transduction</keyword>
<dbReference type="InterPro" id="IPR004117">
    <property type="entry name" value="7tm6_olfct_rcpt"/>
</dbReference>
<evidence type="ECO:0000256" key="3">
    <source>
        <dbReference type="ARBA" id="ARBA00022606"/>
    </source>
</evidence>
<evidence type="ECO:0000256" key="4">
    <source>
        <dbReference type="ARBA" id="ARBA00022692"/>
    </source>
</evidence>
<evidence type="ECO:0000256" key="8">
    <source>
        <dbReference type="ARBA" id="ARBA00023170"/>
    </source>
</evidence>
<keyword evidence="5 10" id="KW-0552">Olfaction</keyword>
<evidence type="ECO:0000256" key="6">
    <source>
        <dbReference type="ARBA" id="ARBA00022989"/>
    </source>
</evidence>
<feature type="transmembrane region" description="Helical" evidence="10">
    <location>
        <begin position="76"/>
        <end position="98"/>
    </location>
</feature>
<comment type="caution">
    <text evidence="10">Lacks conserved residue(s) required for the propagation of feature annotation.</text>
</comment>
<dbReference type="AlphaFoldDB" id="A0A345BEX3"/>
<dbReference type="GO" id="GO:0005549">
    <property type="term" value="F:odorant binding"/>
    <property type="evidence" value="ECO:0007669"/>
    <property type="project" value="InterPro"/>
</dbReference>
<name>A0A345BEX3_9NEOP</name>
<comment type="subcellular location">
    <subcellularLocation>
        <location evidence="1 10">Cell membrane</location>
        <topology evidence="1 10">Multi-pass membrane protein</topology>
    </subcellularLocation>
</comment>
<evidence type="ECO:0000256" key="9">
    <source>
        <dbReference type="ARBA" id="ARBA00023224"/>
    </source>
</evidence>
<dbReference type="Pfam" id="PF02949">
    <property type="entry name" value="7tm_6"/>
    <property type="match status" value="1"/>
</dbReference>
<evidence type="ECO:0000313" key="11">
    <source>
        <dbReference type="EMBL" id="AXF48797.1"/>
    </source>
</evidence>
<dbReference type="GO" id="GO:0005886">
    <property type="term" value="C:plasma membrane"/>
    <property type="evidence" value="ECO:0007669"/>
    <property type="project" value="UniProtKB-SubCell"/>
</dbReference>
<feature type="transmembrane region" description="Helical" evidence="10">
    <location>
        <begin position="43"/>
        <end position="70"/>
    </location>
</feature>
<comment type="similarity">
    <text evidence="10">Belongs to the insect chemoreceptor superfamily. Heteromeric odorant receptor channel (TC 1.A.69) family.</text>
</comment>
<keyword evidence="7 10" id="KW-0472">Membrane</keyword>
<feature type="transmembrane region" description="Helical" evidence="10">
    <location>
        <begin position="136"/>
        <end position="157"/>
    </location>
</feature>
<evidence type="ECO:0000256" key="7">
    <source>
        <dbReference type="ARBA" id="ARBA00023136"/>
    </source>
</evidence>
<reference evidence="11" key="1">
    <citation type="journal article" date="2018" name="Comp. Biochem. Physiol. Part D Genomics Proteomics">
        <title>Analysis of the grapevine moth Lobesia botrana antennal transcriptome and expression of odorant-binding and chemosensory proteins.</title>
        <authorList>
            <person name="Rojas V."/>
            <person name="Jimenez H."/>
            <person name="Palma-Millanao R."/>
            <person name="Gonzalez-Gonzalez A."/>
            <person name="Machuca J."/>
            <person name="Godoy R."/>
            <person name="Ceballos R."/>
            <person name="Mutis A."/>
            <person name="Venthur H."/>
        </authorList>
    </citation>
    <scope>NUCLEOTIDE SEQUENCE</scope>
</reference>
<dbReference type="GO" id="GO:0004984">
    <property type="term" value="F:olfactory receptor activity"/>
    <property type="evidence" value="ECO:0007669"/>
    <property type="project" value="InterPro"/>
</dbReference>
<keyword evidence="6 10" id="KW-1133">Transmembrane helix</keyword>
<evidence type="ECO:0000256" key="1">
    <source>
        <dbReference type="ARBA" id="ARBA00004651"/>
    </source>
</evidence>
<proteinExistence type="evidence at transcript level"/>
<organism evidence="11">
    <name type="scientific">Lobesia botrana</name>
    <dbReference type="NCBI Taxonomy" id="209534"/>
    <lineage>
        <taxon>Eukaryota</taxon>
        <taxon>Metazoa</taxon>
        <taxon>Ecdysozoa</taxon>
        <taxon>Arthropoda</taxon>
        <taxon>Hexapoda</taxon>
        <taxon>Insecta</taxon>
        <taxon>Pterygota</taxon>
        <taxon>Neoptera</taxon>
        <taxon>Endopterygota</taxon>
        <taxon>Lepidoptera</taxon>
        <taxon>Glossata</taxon>
        <taxon>Ditrysia</taxon>
        <taxon>Tortricoidea</taxon>
        <taxon>Tortricidae</taxon>
        <taxon>Olethreutinae</taxon>
        <taxon>Olethreutini</taxon>
        <taxon>Lobesia</taxon>
    </lineage>
</organism>